<evidence type="ECO:0000313" key="2">
    <source>
        <dbReference type="Proteomes" id="UP001153334"/>
    </source>
</evidence>
<comment type="caution">
    <text evidence="1">The sequence shown here is derived from an EMBL/GenBank/DDBJ whole genome shotgun (WGS) entry which is preliminary data.</text>
</comment>
<reference evidence="1" key="1">
    <citation type="submission" date="2022-11" db="EMBL/GenBank/DDBJ databases">
        <title>Genome Sequence of Nemania bipapillata.</title>
        <authorList>
            <person name="Buettner E."/>
        </authorList>
    </citation>
    <scope>NUCLEOTIDE SEQUENCE</scope>
    <source>
        <strain evidence="1">CP14</strain>
    </source>
</reference>
<organism evidence="1 2">
    <name type="scientific">Nemania bipapillata</name>
    <dbReference type="NCBI Taxonomy" id="110536"/>
    <lineage>
        <taxon>Eukaryota</taxon>
        <taxon>Fungi</taxon>
        <taxon>Dikarya</taxon>
        <taxon>Ascomycota</taxon>
        <taxon>Pezizomycotina</taxon>
        <taxon>Sordariomycetes</taxon>
        <taxon>Xylariomycetidae</taxon>
        <taxon>Xylariales</taxon>
        <taxon>Xylariaceae</taxon>
        <taxon>Nemania</taxon>
    </lineage>
</organism>
<proteinExistence type="predicted"/>
<name>A0ACC2IN22_9PEZI</name>
<evidence type="ECO:0000313" key="1">
    <source>
        <dbReference type="EMBL" id="KAJ8116454.1"/>
    </source>
</evidence>
<dbReference type="Proteomes" id="UP001153334">
    <property type="component" value="Unassembled WGS sequence"/>
</dbReference>
<keyword evidence="2" id="KW-1185">Reference proteome</keyword>
<sequence>MSSTQWALLAFRVETTTPDGKTDTLYANGRMQAPVVISIKALDKSTQSVYNLSDSELDKIELIDYDAPTTKLADGWSYSAKSNDLFADSATTPMKSFNLLRSSLEVSVDTSATDTTIEDAPQKKRYMVSTTRVEDKRIGARIKLPDGTMVTTTTSPFNFYVTLVGKPPVVYTTDNITVNRDTVDKGVIETWTKIPWSQDNYYVSSKEYDFVKADIHDYDITGTGPGHDGDSRLANIFNYWSGDGKLNLSFIWGIAPQSTREVGRVVIDMYQAVMAVKIKVNQKSNALCLTRMAFDAGTNVSLGSNWSNKNCGFTVYDCYGNTGKFSASWSKDKDIIVIRDSSL</sequence>
<gene>
    <name evidence="1" type="ORF">ONZ43_g4437</name>
</gene>
<accession>A0ACC2IN22</accession>
<dbReference type="EMBL" id="JAPESX010001193">
    <property type="protein sequence ID" value="KAJ8116454.1"/>
    <property type="molecule type" value="Genomic_DNA"/>
</dbReference>
<protein>
    <submittedName>
        <fullName evidence="1">Uncharacterized protein</fullName>
    </submittedName>
</protein>